<evidence type="ECO:0000256" key="3">
    <source>
        <dbReference type="ARBA" id="ARBA00022840"/>
    </source>
</evidence>
<feature type="region of interest" description="Disordered" evidence="9">
    <location>
        <begin position="624"/>
        <end position="672"/>
    </location>
</feature>
<evidence type="ECO:0000259" key="10">
    <source>
        <dbReference type="PROSITE" id="PS50067"/>
    </source>
</evidence>
<evidence type="ECO:0000256" key="4">
    <source>
        <dbReference type="ARBA" id="ARBA00023054"/>
    </source>
</evidence>
<evidence type="ECO:0000256" key="8">
    <source>
        <dbReference type="SAM" id="Coils"/>
    </source>
</evidence>
<evidence type="ECO:0000313" key="11">
    <source>
        <dbReference type="EMBL" id="CAA2619448.1"/>
    </source>
</evidence>
<keyword evidence="2 7" id="KW-0547">Nucleotide-binding</keyword>
<feature type="region of interest" description="Disordered" evidence="9">
    <location>
        <begin position="479"/>
        <end position="498"/>
    </location>
</feature>
<gene>
    <name evidence="11" type="ORF">SI7747_04005615</name>
</gene>
<evidence type="ECO:0000256" key="9">
    <source>
        <dbReference type="SAM" id="MobiDB-lite"/>
    </source>
</evidence>
<dbReference type="EMBL" id="LR743591">
    <property type="protein sequence ID" value="CAA2619448.1"/>
    <property type="molecule type" value="Genomic_DNA"/>
</dbReference>
<keyword evidence="12" id="KW-1185">Reference proteome</keyword>
<evidence type="ECO:0000256" key="6">
    <source>
        <dbReference type="ARBA" id="ARBA00034488"/>
    </source>
</evidence>
<feature type="coiled-coil region" evidence="8">
    <location>
        <begin position="903"/>
        <end position="944"/>
    </location>
</feature>
<name>A0A7I8IMJ7_SPIIN</name>
<comment type="similarity">
    <text evidence="6">Belongs to the TRAFAC class myosin-kinesin ATPase superfamily. Kinesin family. KIN-12 subfamily.</text>
</comment>
<dbReference type="InterPro" id="IPR027417">
    <property type="entry name" value="P-loop_NTPase"/>
</dbReference>
<dbReference type="GO" id="GO:0008017">
    <property type="term" value="F:microtubule binding"/>
    <property type="evidence" value="ECO:0007669"/>
    <property type="project" value="InterPro"/>
</dbReference>
<sequence length="995" mass="109381">MSPVRRSSRSGQENAPPPDPNIQIDRSASPVVLKKSPTRLRNMEKVVSDVNSVEDGTPDGSDSSVKVVVRIRPAHAHDKGGEKVTKKVSSDSLVVGGRSFSFHSVMGPESTQEDVFRLVGLPLVKNSMAGFNTSILSYGETGSGKTYTMWGPLSAMLEESSIDTCQGIAPRIFHMLFQEIQKNQESAVDKQLSFQTRCSFLEIYNDQINDLLDTSQRNLQIRDDTKNGFYVENLTEEYVTTVQDVTQIIVKGLSSRRVGATSVNSKSSRSHIVLTCVIESWCQGTSTKSLSSSKISRISLVDLAGSDRNKLNEADRQNTKEGRKVHKSLSSLGKLVNILAEASHSGKCQDIQIPYTDSCLTNLMRESLGGNAKTAFICTVSPICENGTLRTLRFAQQAKCIQNKPAVNEITEDYVNDLSDQIRHLKSEPVFSFTPMDNDSEEEVEINEDDVSQLCEQLGDLHSVLEENPIIVQDHDGDVKGASLEDHSGNDEGNARGSIADGSLNLQCGVVSCFEESNLDEPVSSESPKVSSSLKKGFASSPNLSESKTKGPAVPSNNSEDKSIKKKMELVRSSLQSKKLSPTDSLAASLHRGLQAIDYHQRNSASEKTPLTFSFDHLIAKSSESSDLTDKSVPQSTSEGPLTSKSTAPSSQKEINPDMQINPLSSSEGNSGGTKGNLFGVYIKNKGDSLADIIIRKNELEKICEGQAAKINELTSLVEKYKTECEANSTAKQKPEQELPGKTTYLRKMNARGEDLEEERERWTESESRWICLTEELRIDLESHPRHGKKCSAELDDALQRAIVSQVKMVEHFAELQEKHNEVVERHKRVMEGVAQVKKAAAKAGAKGAGSAFAEALAAELSTLRVEREREIALLKKQNRGLRVQLKDTAEAVHAAGELLVRLREAEEAVTAAEGKSEEAQREMEKLKKQMRKMKEKHAMEMATVKHCLADSRLPESALEPLFRAERREDAAEGSTSAGGDEEESWRAAFVSSYR</sequence>
<organism evidence="11">
    <name type="scientific">Spirodela intermedia</name>
    <name type="common">Intermediate duckweed</name>
    <dbReference type="NCBI Taxonomy" id="51605"/>
    <lineage>
        <taxon>Eukaryota</taxon>
        <taxon>Viridiplantae</taxon>
        <taxon>Streptophyta</taxon>
        <taxon>Embryophyta</taxon>
        <taxon>Tracheophyta</taxon>
        <taxon>Spermatophyta</taxon>
        <taxon>Magnoliopsida</taxon>
        <taxon>Liliopsida</taxon>
        <taxon>Araceae</taxon>
        <taxon>Lemnoideae</taxon>
        <taxon>Spirodela</taxon>
    </lineage>
</organism>
<dbReference type="SMART" id="SM00129">
    <property type="entry name" value="KISc"/>
    <property type="match status" value="1"/>
</dbReference>
<dbReference type="Gene3D" id="3.40.850.10">
    <property type="entry name" value="Kinesin motor domain"/>
    <property type="match status" value="1"/>
</dbReference>
<keyword evidence="1" id="KW-0493">Microtubule</keyword>
<feature type="region of interest" description="Disordered" evidence="9">
    <location>
        <begin position="519"/>
        <end position="565"/>
    </location>
</feature>
<feature type="domain" description="Kinesin motor" evidence="10">
    <location>
        <begin position="64"/>
        <end position="401"/>
    </location>
</feature>
<dbReference type="AlphaFoldDB" id="A0A7I8IMJ7"/>
<feature type="compositionally biased region" description="Polar residues" evidence="9">
    <location>
        <begin position="624"/>
        <end position="654"/>
    </location>
</feature>
<dbReference type="PANTHER" id="PTHR37739">
    <property type="entry name" value="KINESIN-LIKE PROTEIN KIN-12D"/>
    <property type="match status" value="1"/>
</dbReference>
<evidence type="ECO:0000256" key="1">
    <source>
        <dbReference type="ARBA" id="ARBA00022701"/>
    </source>
</evidence>
<dbReference type="Pfam" id="PF00225">
    <property type="entry name" value="Kinesin"/>
    <property type="match status" value="1"/>
</dbReference>
<evidence type="ECO:0000256" key="2">
    <source>
        <dbReference type="ARBA" id="ARBA00022741"/>
    </source>
</evidence>
<dbReference type="InterPro" id="IPR001752">
    <property type="entry name" value="Kinesin_motor_dom"/>
</dbReference>
<feature type="compositionally biased region" description="Low complexity" evidence="9">
    <location>
        <begin position="521"/>
        <end position="535"/>
    </location>
</feature>
<dbReference type="InterPro" id="IPR036961">
    <property type="entry name" value="Kinesin_motor_dom_sf"/>
</dbReference>
<feature type="binding site" evidence="7">
    <location>
        <begin position="139"/>
        <end position="146"/>
    </location>
    <ligand>
        <name>ATP</name>
        <dbReference type="ChEBI" id="CHEBI:30616"/>
    </ligand>
</feature>
<reference evidence="11 12" key="1">
    <citation type="submission" date="2019-12" db="EMBL/GenBank/DDBJ databases">
        <authorList>
            <person name="Scholz U."/>
            <person name="Mascher M."/>
            <person name="Fiebig A."/>
        </authorList>
    </citation>
    <scope>NUCLEOTIDE SEQUENCE</scope>
</reference>
<keyword evidence="3 7" id="KW-0067">ATP-binding</keyword>
<keyword evidence="5 7" id="KW-0505">Motor protein</keyword>
<dbReference type="EMBL" id="CACRZD030000004">
    <property type="protein sequence ID" value="CAA6659175.1"/>
    <property type="molecule type" value="Genomic_DNA"/>
</dbReference>
<dbReference type="GO" id="GO:0007018">
    <property type="term" value="P:microtubule-based movement"/>
    <property type="evidence" value="ECO:0007669"/>
    <property type="project" value="InterPro"/>
</dbReference>
<evidence type="ECO:0000313" key="12">
    <source>
        <dbReference type="Proteomes" id="UP001189122"/>
    </source>
</evidence>
<dbReference type="GO" id="GO:0003777">
    <property type="term" value="F:microtubule motor activity"/>
    <property type="evidence" value="ECO:0007669"/>
    <property type="project" value="InterPro"/>
</dbReference>
<dbReference type="SUPFAM" id="SSF52540">
    <property type="entry name" value="P-loop containing nucleoside triphosphate hydrolases"/>
    <property type="match status" value="1"/>
</dbReference>
<dbReference type="PRINTS" id="PR00380">
    <property type="entry name" value="KINESINHEAVY"/>
</dbReference>
<feature type="region of interest" description="Disordered" evidence="9">
    <location>
        <begin position="1"/>
        <end position="63"/>
    </location>
</feature>
<dbReference type="GO" id="GO:0005524">
    <property type="term" value="F:ATP binding"/>
    <property type="evidence" value="ECO:0007669"/>
    <property type="project" value="UniProtKB-UniRule"/>
</dbReference>
<protein>
    <recommendedName>
        <fullName evidence="10">Kinesin motor domain-containing protein</fullName>
    </recommendedName>
</protein>
<accession>A0A7I8IMJ7</accession>
<proteinExistence type="inferred from homology"/>
<feature type="region of interest" description="Disordered" evidence="9">
    <location>
        <begin position="960"/>
        <end position="995"/>
    </location>
</feature>
<keyword evidence="4 8" id="KW-0175">Coiled coil</keyword>
<feature type="compositionally biased region" description="Basic and acidic residues" evidence="9">
    <location>
        <begin position="479"/>
        <end position="494"/>
    </location>
</feature>
<evidence type="ECO:0000256" key="5">
    <source>
        <dbReference type="ARBA" id="ARBA00023175"/>
    </source>
</evidence>
<dbReference type="PROSITE" id="PS50067">
    <property type="entry name" value="KINESIN_MOTOR_2"/>
    <property type="match status" value="1"/>
</dbReference>
<dbReference type="GO" id="GO:0005874">
    <property type="term" value="C:microtubule"/>
    <property type="evidence" value="ECO:0007669"/>
    <property type="project" value="UniProtKB-KW"/>
</dbReference>
<dbReference type="InterPro" id="IPR044986">
    <property type="entry name" value="KIF15/KIN-12"/>
</dbReference>
<evidence type="ECO:0000256" key="7">
    <source>
        <dbReference type="PROSITE-ProRule" id="PRU00283"/>
    </source>
</evidence>
<dbReference type="PANTHER" id="PTHR37739:SF16">
    <property type="entry name" value="KINESIN-LIKE PROTEIN"/>
    <property type="match status" value="1"/>
</dbReference>
<dbReference type="Proteomes" id="UP001189122">
    <property type="component" value="Unassembled WGS sequence"/>
</dbReference>